<feature type="active site" description="Proton acceptor" evidence="11">
    <location>
        <position position="62"/>
    </location>
</feature>
<dbReference type="FunFam" id="3.40.50.11720:FF:000001">
    <property type="entry name" value="3-deoxy-D-manno-octulosonic acid transferase"/>
    <property type="match status" value="1"/>
</dbReference>
<dbReference type="GO" id="GO:0009244">
    <property type="term" value="P:lipopolysaccharide core region biosynthetic process"/>
    <property type="evidence" value="ECO:0007669"/>
    <property type="project" value="UniProtKB-UniRule"/>
</dbReference>
<dbReference type="NCBIfam" id="NF004388">
    <property type="entry name" value="PRK05749.1-4"/>
    <property type="match status" value="1"/>
</dbReference>
<keyword evidence="8" id="KW-0735">Signal-anchor</keyword>
<comment type="similarity">
    <text evidence="3">Belongs to the glycosyltransferase group 1 family. Glycosyltransferase 30 subfamily.</text>
</comment>
<dbReference type="Proteomes" id="UP000030071">
    <property type="component" value="Chromosome 1"/>
</dbReference>
<feature type="site" description="Transition state stabilizer" evidence="12">
    <location>
        <position position="209"/>
    </location>
</feature>
<dbReference type="EMBL" id="CP009354">
    <property type="protein sequence ID" value="AIW12735.1"/>
    <property type="molecule type" value="Genomic_DNA"/>
</dbReference>
<dbReference type="PANTHER" id="PTHR42755">
    <property type="entry name" value="3-DEOXY-MANNO-OCTULOSONATE CYTIDYLYLTRANSFERASE"/>
    <property type="match status" value="1"/>
</dbReference>
<evidence type="ECO:0000256" key="9">
    <source>
        <dbReference type="ARBA" id="ARBA00031445"/>
    </source>
</evidence>
<keyword evidence="13" id="KW-0472">Membrane</keyword>
<dbReference type="EC" id="2.4.99.12" evidence="4 13"/>
<evidence type="ECO:0000256" key="6">
    <source>
        <dbReference type="ARBA" id="ARBA00022519"/>
    </source>
</evidence>
<dbReference type="PANTHER" id="PTHR42755:SF1">
    <property type="entry name" value="3-DEOXY-D-MANNO-OCTULOSONIC ACID TRANSFERASE, MITOCHONDRIAL-RELATED"/>
    <property type="match status" value="1"/>
</dbReference>
<keyword evidence="6" id="KW-0997">Cell inner membrane</keyword>
<keyword evidence="13" id="KW-0812">Transmembrane</keyword>
<dbReference type="STRING" id="1051646.IX91_00620"/>
<evidence type="ECO:0000256" key="7">
    <source>
        <dbReference type="ARBA" id="ARBA00022679"/>
    </source>
</evidence>
<keyword evidence="13" id="KW-1133">Transmembrane helix</keyword>
<evidence type="ECO:0000313" key="17">
    <source>
        <dbReference type="Proteomes" id="UP000030071"/>
    </source>
</evidence>
<name>A0A0A0S8V8_9VIBR</name>
<dbReference type="SUPFAM" id="SSF53756">
    <property type="entry name" value="UDP-Glycosyltransferase/glycogen phosphorylase"/>
    <property type="match status" value="1"/>
</dbReference>
<dbReference type="Gene3D" id="3.40.50.11720">
    <property type="entry name" value="3-Deoxy-D-manno-octulosonic-acid transferase, N-terminal domain"/>
    <property type="match status" value="1"/>
</dbReference>
<dbReference type="eggNOG" id="COG1519">
    <property type="taxonomic scope" value="Bacteria"/>
</dbReference>
<feature type="domain" description="3-deoxy-D-manno-octulosonic-acid transferase N-terminal" evidence="15">
    <location>
        <begin position="35"/>
        <end position="212"/>
    </location>
</feature>
<evidence type="ECO:0000256" key="3">
    <source>
        <dbReference type="ARBA" id="ARBA00006380"/>
    </source>
</evidence>
<dbReference type="InterPro" id="IPR001296">
    <property type="entry name" value="Glyco_trans_1"/>
</dbReference>
<comment type="pathway">
    <text evidence="2 13">Bacterial outer membrane biogenesis; LPS core biosynthesis.</text>
</comment>
<evidence type="ECO:0000256" key="12">
    <source>
        <dbReference type="PIRSR" id="PIRSR639901-2"/>
    </source>
</evidence>
<evidence type="ECO:0000256" key="2">
    <source>
        <dbReference type="ARBA" id="ARBA00004713"/>
    </source>
</evidence>
<keyword evidence="13" id="KW-0448">Lipopolysaccharide biosynthesis</keyword>
<dbReference type="FunFam" id="3.40.50.2000:FF:000032">
    <property type="entry name" value="3-deoxy-D-manno-octulosonic acid transferase"/>
    <property type="match status" value="1"/>
</dbReference>
<dbReference type="GO" id="GO:0043842">
    <property type="term" value="F:Kdo transferase activity"/>
    <property type="evidence" value="ECO:0007669"/>
    <property type="project" value="UniProtKB-EC"/>
</dbReference>
<evidence type="ECO:0000256" key="11">
    <source>
        <dbReference type="PIRSR" id="PIRSR639901-1"/>
    </source>
</evidence>
<dbReference type="Pfam" id="PF00534">
    <property type="entry name" value="Glycos_transf_1"/>
    <property type="match status" value="1"/>
</dbReference>
<dbReference type="GeneID" id="23443212"/>
<evidence type="ECO:0000256" key="1">
    <source>
        <dbReference type="ARBA" id="ARBA00004388"/>
    </source>
</evidence>
<dbReference type="InterPro" id="IPR039901">
    <property type="entry name" value="Kdotransferase"/>
</dbReference>
<dbReference type="InterPro" id="IPR007507">
    <property type="entry name" value="Glycos_transf_N"/>
</dbReference>
<dbReference type="Gene3D" id="3.40.50.2000">
    <property type="entry name" value="Glycogen Phosphorylase B"/>
    <property type="match status" value="1"/>
</dbReference>
<dbReference type="HOGENOM" id="CLU_036146_2_1_6"/>
<comment type="catalytic activity">
    <reaction evidence="10 13">
        <text>lipid IVA (E. coli) + CMP-3-deoxy-beta-D-manno-octulosonate = alpha-Kdo-(2-&gt;6)-lipid IVA (E. coli) + CMP + H(+)</text>
        <dbReference type="Rhea" id="RHEA:28066"/>
        <dbReference type="ChEBI" id="CHEBI:15378"/>
        <dbReference type="ChEBI" id="CHEBI:58603"/>
        <dbReference type="ChEBI" id="CHEBI:60364"/>
        <dbReference type="ChEBI" id="CHEBI:60377"/>
        <dbReference type="ChEBI" id="CHEBI:85987"/>
        <dbReference type="EC" id="2.4.99.12"/>
    </reaction>
</comment>
<feature type="transmembrane region" description="Helical" evidence="13">
    <location>
        <begin position="6"/>
        <end position="23"/>
    </location>
</feature>
<dbReference type="PATRIC" id="fig|1051646.9.peg.116"/>
<evidence type="ECO:0000256" key="13">
    <source>
        <dbReference type="RuleBase" id="RU365103"/>
    </source>
</evidence>
<accession>A0A0A0S8V8</accession>
<evidence type="ECO:0000256" key="4">
    <source>
        <dbReference type="ARBA" id="ARBA00012621"/>
    </source>
</evidence>
<keyword evidence="13" id="KW-1003">Cell membrane</keyword>
<evidence type="ECO:0000259" key="14">
    <source>
        <dbReference type="Pfam" id="PF00534"/>
    </source>
</evidence>
<dbReference type="GO" id="GO:0005886">
    <property type="term" value="C:plasma membrane"/>
    <property type="evidence" value="ECO:0007669"/>
    <property type="project" value="UniProtKB-SubCell"/>
</dbReference>
<dbReference type="KEGG" id="vtu:IX91_00620"/>
<reference evidence="16 17" key="1">
    <citation type="submission" date="2014-08" db="EMBL/GenBank/DDBJ databases">
        <title>First Complete Genome Sequence of the Shellfish Pathogen Vibrio tubiashii.</title>
        <authorList>
            <person name="Richards G.P."/>
            <person name="Needleman D.S."/>
            <person name="Watson M.A."/>
            <person name="Bono J.L."/>
        </authorList>
    </citation>
    <scope>NUCLEOTIDE SEQUENCE [LARGE SCALE GENOMIC DNA]</scope>
    <source>
        <strain evidence="16 17">ATCC 19109</strain>
    </source>
</reference>
<sequence>MLIRWLYTLLLTFFAPFLLFGLYKKKEGKPSIGSRWKEHFGFTPKLESDKQPIWVHAVSVGETIAVAPLIKQLKFDHPDTEIVLTTTTPTGAEQAAKLGKLVKHRYMPLDFPFAVKGFIKAIKPCKMVIMETELWPNTLYTVAKNDIPISVINARLSERSYRRYSKVQPIFNLLSKNIEQLLCQYKDDAERFVKLGVDSNKVTVTGSIKFDIRIEPNHIEHGNRLRDQLGKDRPVWIAASTHVGEDEQVLAAHREILKNTPNALLILVPRHPERFSSVFELCQKEDFAVQRRTDSNEKELQNAEVYLADTMGEMLALIQAADICFMGGSLIGAKVGGHNVLEPAALAKPVLSGPSYYNFTEIVHKLLAHKAIIITNSPMEISKIILELLSDRKKLSHQGELSEQCVKDNKGALAKTIKFIK</sequence>
<dbReference type="Pfam" id="PF04413">
    <property type="entry name" value="Glycos_transf_N"/>
    <property type="match status" value="1"/>
</dbReference>
<comment type="subcellular location">
    <subcellularLocation>
        <location evidence="1">Cell inner membrane</location>
        <topology evidence="1">Single-pass membrane protein</topology>
        <orientation evidence="1">Cytoplasmic side</orientation>
    </subcellularLocation>
    <subcellularLocation>
        <location evidence="13">Cell membrane</location>
    </subcellularLocation>
</comment>
<dbReference type="UniPathway" id="UPA00958"/>
<keyword evidence="7 13" id="KW-0808">Transferase</keyword>
<dbReference type="GO" id="GO:0009245">
    <property type="term" value="P:lipid A biosynthetic process"/>
    <property type="evidence" value="ECO:0007669"/>
    <property type="project" value="TreeGrafter"/>
</dbReference>
<evidence type="ECO:0000313" key="16">
    <source>
        <dbReference type="EMBL" id="AIW12735.1"/>
    </source>
</evidence>
<organism evidence="16 17">
    <name type="scientific">Vibrio tubiashii ATCC 19109</name>
    <dbReference type="NCBI Taxonomy" id="1051646"/>
    <lineage>
        <taxon>Bacteria</taxon>
        <taxon>Pseudomonadati</taxon>
        <taxon>Pseudomonadota</taxon>
        <taxon>Gammaproteobacteria</taxon>
        <taxon>Vibrionales</taxon>
        <taxon>Vibrionaceae</taxon>
        <taxon>Vibrio</taxon>
        <taxon>Vibrio oreintalis group</taxon>
    </lineage>
</organism>
<feature type="site" description="Transition state stabilizer" evidence="12">
    <location>
        <position position="131"/>
    </location>
</feature>
<protein>
    <recommendedName>
        <fullName evidence="5 13">3-deoxy-D-manno-octulosonic acid transferase</fullName>
        <shortName evidence="13">Kdo transferase</shortName>
        <ecNumber evidence="4 13">2.4.99.12</ecNumber>
    </recommendedName>
    <alternativeName>
        <fullName evidence="9 13">Lipid IV(A) 3-deoxy-D-manno-octulosonic acid transferase</fullName>
    </alternativeName>
</protein>
<evidence type="ECO:0000256" key="5">
    <source>
        <dbReference type="ARBA" id="ARBA00019077"/>
    </source>
</evidence>
<dbReference type="AlphaFoldDB" id="A0A0A0S8V8"/>
<feature type="domain" description="Glycosyl transferase family 1" evidence="14">
    <location>
        <begin position="254"/>
        <end position="399"/>
    </location>
</feature>
<evidence type="ECO:0000256" key="10">
    <source>
        <dbReference type="ARBA" id="ARBA00049183"/>
    </source>
</evidence>
<gene>
    <name evidence="16" type="ORF">IX91_00620</name>
</gene>
<evidence type="ECO:0000259" key="15">
    <source>
        <dbReference type="Pfam" id="PF04413"/>
    </source>
</evidence>
<dbReference type="InterPro" id="IPR038107">
    <property type="entry name" value="Glycos_transf_N_sf"/>
</dbReference>
<proteinExistence type="inferred from homology"/>
<dbReference type="RefSeq" id="WP_038550190.1">
    <property type="nucleotide sequence ID" value="NZ_CP009354.1"/>
</dbReference>
<comment type="function">
    <text evidence="13">Involved in lipopolysaccharide (LPS) biosynthesis. Catalyzes the transfer of 3-deoxy-D-manno-octulosonate (Kdo) residue(s) from CMP-Kdo to lipid IV(A), the tetraacyldisaccharide-1,4'-bisphosphate precursor of lipid A.</text>
</comment>
<evidence type="ECO:0000256" key="8">
    <source>
        <dbReference type="ARBA" id="ARBA00022968"/>
    </source>
</evidence>